<evidence type="ECO:0000313" key="12">
    <source>
        <dbReference type="EMBL" id="SHM14020.1"/>
    </source>
</evidence>
<dbReference type="OrthoDB" id="9768329at2"/>
<feature type="transmembrane region" description="Helical" evidence="10">
    <location>
        <begin position="77"/>
        <end position="105"/>
    </location>
</feature>
<keyword evidence="13" id="KW-1185">Reference proteome</keyword>
<dbReference type="EMBL" id="FRCK01000004">
    <property type="protein sequence ID" value="SHM14020.1"/>
    <property type="molecule type" value="Genomic_DNA"/>
</dbReference>
<feature type="transmembrane region" description="Helical" evidence="10">
    <location>
        <begin position="37"/>
        <end position="57"/>
    </location>
</feature>
<dbReference type="RefSeq" id="WP_073064984.1">
    <property type="nucleotide sequence ID" value="NZ_FRCK01000004.1"/>
</dbReference>
<evidence type="ECO:0000256" key="2">
    <source>
        <dbReference type="ARBA" id="ARBA00004651"/>
    </source>
</evidence>
<evidence type="ECO:0000313" key="13">
    <source>
        <dbReference type="Proteomes" id="UP000184444"/>
    </source>
</evidence>
<feature type="transmembrane region" description="Helical" evidence="10">
    <location>
        <begin position="215"/>
        <end position="239"/>
    </location>
</feature>
<feature type="transmembrane region" description="Helical" evidence="10">
    <location>
        <begin position="251"/>
        <end position="277"/>
    </location>
</feature>
<dbReference type="Pfam" id="PF00361">
    <property type="entry name" value="Proton_antipo_M"/>
    <property type="match status" value="1"/>
</dbReference>
<feature type="transmembrane region" description="Helical" evidence="10">
    <location>
        <begin position="117"/>
        <end position="134"/>
    </location>
</feature>
<feature type="transmembrane region" description="Helical" evidence="10">
    <location>
        <begin position="283"/>
        <end position="304"/>
    </location>
</feature>
<proteinExistence type="inferred from homology"/>
<feature type="region of interest" description="Disordered" evidence="9">
    <location>
        <begin position="538"/>
        <end position="562"/>
    </location>
</feature>
<feature type="transmembrane region" description="Helical" evidence="10">
    <location>
        <begin position="316"/>
        <end position="334"/>
    </location>
</feature>
<evidence type="ECO:0000256" key="3">
    <source>
        <dbReference type="ARBA" id="ARBA00005346"/>
    </source>
</evidence>
<dbReference type="GO" id="GO:0005886">
    <property type="term" value="C:plasma membrane"/>
    <property type="evidence" value="ECO:0007669"/>
    <property type="project" value="UniProtKB-SubCell"/>
</dbReference>
<comment type="function">
    <text evidence="1">NDH-1 shuttles electrons from NADH, via FMN and iron-sulfur (Fe-S) centers, to quinones in the respiratory chain. The immediate electron acceptor for the enzyme in this species is believed to be ubiquinone. Couples the redox reaction to proton translocation (for every two electrons transferred, four hydrogen ions are translocated across the cytoplasmic membrane), and thus conserves the redox energy in a proton gradient.</text>
</comment>
<dbReference type="Proteomes" id="UP000184444">
    <property type="component" value="Unassembled WGS sequence"/>
</dbReference>
<feature type="transmembrane region" description="Helical" evidence="10">
    <location>
        <begin position="6"/>
        <end position="25"/>
    </location>
</feature>
<evidence type="ECO:0000256" key="5">
    <source>
        <dbReference type="ARBA" id="ARBA00022692"/>
    </source>
</evidence>
<feature type="transmembrane region" description="Helical" evidence="10">
    <location>
        <begin position="448"/>
        <end position="473"/>
    </location>
</feature>
<keyword evidence="4" id="KW-1003">Cell membrane</keyword>
<keyword evidence="7 10" id="KW-0472">Membrane</keyword>
<feature type="domain" description="NADH:quinone oxidoreductase/Mrp antiporter transmembrane" evidence="11">
    <location>
        <begin position="135"/>
        <end position="444"/>
    </location>
</feature>
<evidence type="ECO:0000256" key="4">
    <source>
        <dbReference type="ARBA" id="ARBA00022475"/>
    </source>
</evidence>
<evidence type="ECO:0000256" key="10">
    <source>
        <dbReference type="SAM" id="Phobius"/>
    </source>
</evidence>
<evidence type="ECO:0000256" key="9">
    <source>
        <dbReference type="SAM" id="MobiDB-lite"/>
    </source>
</evidence>
<evidence type="ECO:0000256" key="1">
    <source>
        <dbReference type="ARBA" id="ARBA00002378"/>
    </source>
</evidence>
<dbReference type="PANTHER" id="PTHR42703:SF1">
    <property type="entry name" value="NA(+)_H(+) ANTIPORTER SUBUNIT D1"/>
    <property type="match status" value="1"/>
</dbReference>
<keyword evidence="6 10" id="KW-1133">Transmembrane helix</keyword>
<feature type="transmembrane region" description="Helical" evidence="10">
    <location>
        <begin position="168"/>
        <end position="189"/>
    </location>
</feature>
<feature type="transmembrane region" description="Helical" evidence="10">
    <location>
        <begin position="140"/>
        <end position="156"/>
    </location>
</feature>
<comment type="similarity">
    <text evidence="3">Belongs to the CPA3 antiporters (TC 2.A.63) subunit D family.</text>
</comment>
<evidence type="ECO:0000256" key="6">
    <source>
        <dbReference type="ARBA" id="ARBA00022989"/>
    </source>
</evidence>
<dbReference type="PANTHER" id="PTHR42703">
    <property type="entry name" value="NADH DEHYDROGENASE"/>
    <property type="match status" value="1"/>
</dbReference>
<dbReference type="InterPro" id="IPR050586">
    <property type="entry name" value="CPA3_Na-H_Antiporter_D"/>
</dbReference>
<name>A0A1M7GCK2_9RHOB</name>
<protein>
    <submittedName>
        <fullName evidence="12">Multisubunit potassium/proton antiporter, PhaD subunit</fullName>
    </submittedName>
</protein>
<dbReference type="NCBIfam" id="NF009309">
    <property type="entry name" value="PRK12666.1"/>
    <property type="match status" value="1"/>
</dbReference>
<comment type="subcellular location">
    <subcellularLocation>
        <location evidence="2">Cell membrane</location>
        <topology evidence="2">Multi-pass membrane protein</topology>
    </subcellularLocation>
    <subcellularLocation>
        <location evidence="8">Membrane</location>
        <topology evidence="8">Multi-pass membrane protein</topology>
    </subcellularLocation>
</comment>
<organism evidence="12 13">
    <name type="scientific">Paracoccus solventivorans</name>
    <dbReference type="NCBI Taxonomy" id="53463"/>
    <lineage>
        <taxon>Bacteria</taxon>
        <taxon>Pseudomonadati</taxon>
        <taxon>Pseudomonadota</taxon>
        <taxon>Alphaproteobacteria</taxon>
        <taxon>Rhodobacterales</taxon>
        <taxon>Paracoccaceae</taxon>
        <taxon>Paracoccus</taxon>
    </lineage>
</organism>
<sequence>MTPPPHIIVLPILIPLIAGAIMLMYDERQRRLKLGLGLISCVLQLGVAIALILRAGGSSELGRNIVTLYLLGDWPSPYGIVLVLDRLSALMLLLTSVVALPALIYAGAGWHRNGQHFNALFQFLLMGVNGAFLTGDLFNLFVFFEVMLAASYGLLLHGSGRVRVGAGLHYIAVNLLAAMLFLLGVALIYGTTGTLNMADLATRIPRLSEADRPMIHAAAALLSGAFLIKAAMWPLCFWLPNAYGAAAPPVGAVFSLLTKVGAYVIIRLGLLLFGPAAGESAGFGAQVLAMGGMATMAYGSLGVLAAQDLGRMTGNLVLVSSGTLLAVAGLAMIYDDAPMLTGALYYMFASTLGLAALFLLAEPIGRKEEGIAGLLAVTAEVYGLDPEEDDDEPREEGTAIPGATALLGMAFLVCVLVVAGLPPLAGFLGKFGMLSGAVQRAWTLPGMWGHWAFVVLLILSGLCTLIALMRWGIQSLWANGEDPPLPVMEALPILMLVGTVALLTVQAEPALRYLDRTANALTENAVYIGGVMTAPPVGPEALASDAPDSDTAEPPAPGEVQP</sequence>
<feature type="transmembrane region" description="Helical" evidence="10">
    <location>
        <begin position="404"/>
        <end position="428"/>
    </location>
</feature>
<keyword evidence="5 8" id="KW-0812">Transmembrane</keyword>
<dbReference type="AlphaFoldDB" id="A0A1M7GCK2"/>
<feature type="transmembrane region" description="Helical" evidence="10">
    <location>
        <begin position="340"/>
        <end position="361"/>
    </location>
</feature>
<evidence type="ECO:0000256" key="7">
    <source>
        <dbReference type="ARBA" id="ARBA00023136"/>
    </source>
</evidence>
<dbReference type="STRING" id="53463.SAMN05444389_10451"/>
<evidence type="ECO:0000256" key="8">
    <source>
        <dbReference type="RuleBase" id="RU000320"/>
    </source>
</evidence>
<dbReference type="InterPro" id="IPR001750">
    <property type="entry name" value="ND/Mrp_TM"/>
</dbReference>
<gene>
    <name evidence="12" type="ORF">SAMN05444389_10451</name>
</gene>
<reference evidence="13" key="1">
    <citation type="submission" date="2016-11" db="EMBL/GenBank/DDBJ databases">
        <authorList>
            <person name="Varghese N."/>
            <person name="Submissions S."/>
        </authorList>
    </citation>
    <scope>NUCLEOTIDE SEQUENCE [LARGE SCALE GENOMIC DNA]</scope>
    <source>
        <strain evidence="13">DSM 6637</strain>
    </source>
</reference>
<accession>A0A1M7GCK2</accession>
<evidence type="ECO:0000259" key="11">
    <source>
        <dbReference type="Pfam" id="PF00361"/>
    </source>
</evidence>